<dbReference type="GeneID" id="10228615"/>
<dbReference type="RefSeq" id="YP_004251077.1">
    <property type="nucleotide sequence ID" value="NC_015157.1"/>
</dbReference>
<protein>
    <submittedName>
        <fullName evidence="1">Uncharacterized protein ORF135</fullName>
    </submittedName>
</protein>
<reference evidence="1 2" key="1">
    <citation type="journal article" date="2011" name="MBio">
        <title>Evidence of a dominant lineage of Vibrio cholerae-specific lytic bacteriophages shed by cholera patients over a 10-year period in Dhaka, Bangladesh.</title>
        <authorList>
            <person name="Seed K.D."/>
            <person name="Bodi K.L."/>
            <person name="Kropinski A.M."/>
            <person name="Ackermann H.W."/>
            <person name="Calderwood S.B."/>
            <person name="Qadri F."/>
            <person name="Camilli A."/>
        </authorList>
    </citation>
    <scope>NUCLEOTIDE SEQUENCE [LARGE SCALE GENOMIC DNA]</scope>
</reference>
<name>F1D1F8_9CAUD</name>
<accession>F1D1F8</accession>
<dbReference type="EMBL" id="HQ641347">
    <property type="protein sequence ID" value="ADX87952.1"/>
    <property type="molecule type" value="Genomic_DNA"/>
</dbReference>
<proteinExistence type="predicted"/>
<organism evidence="1 2">
    <name type="scientific">Vibrio phage ICP1</name>
    <dbReference type="NCBI Taxonomy" id="979525"/>
    <lineage>
        <taxon>Viruses</taxon>
        <taxon>Duplodnaviria</taxon>
        <taxon>Heunggongvirae</taxon>
        <taxon>Uroviricota</taxon>
        <taxon>Caudoviricetes</taxon>
        <taxon>Mohonavirus</taxon>
        <taxon>Mohonavirus ICP1</taxon>
    </lineage>
</organism>
<dbReference type="KEGG" id="vg:10228615"/>
<keyword evidence="2" id="KW-1185">Reference proteome</keyword>
<evidence type="ECO:0000313" key="2">
    <source>
        <dbReference type="Proteomes" id="UP000007502"/>
    </source>
</evidence>
<gene>
    <name evidence="1" type="primary">ORF135</name>
</gene>
<evidence type="ECO:0000313" key="1">
    <source>
        <dbReference type="EMBL" id="ADX87952.1"/>
    </source>
</evidence>
<sequence>MANIKVRAKNSQRKRGRGRPAAAVVGDLESVIDRIQASKNISDVEIANNLEQFEKILMEVALGNMKSVNKEQIRLIERFIDRAEALLDDYYESVVGEGASEEIAKKKDTVSSVSSLISLVPKEA</sequence>
<dbReference type="Proteomes" id="UP000007502">
    <property type="component" value="Segment"/>
</dbReference>